<dbReference type="GO" id="GO:0006955">
    <property type="term" value="P:immune response"/>
    <property type="evidence" value="ECO:0007669"/>
    <property type="project" value="TreeGrafter"/>
</dbReference>
<dbReference type="AlphaFoldDB" id="A0A8S4BUA0"/>
<dbReference type="GO" id="GO:0007166">
    <property type="term" value="P:cell surface receptor signaling pathway"/>
    <property type="evidence" value="ECO:0007669"/>
    <property type="project" value="TreeGrafter"/>
</dbReference>
<comment type="subcellular location">
    <subcellularLocation>
        <location evidence="1">Cell membrane</location>
        <topology evidence="1">Single-pass type I membrane protein</topology>
    </subcellularLocation>
</comment>
<dbReference type="GO" id="GO:0071222">
    <property type="term" value="P:cellular response to lipopolysaccharide"/>
    <property type="evidence" value="ECO:0007669"/>
    <property type="project" value="TreeGrafter"/>
</dbReference>
<dbReference type="InterPro" id="IPR003599">
    <property type="entry name" value="Ig_sub"/>
</dbReference>
<name>A0A8S4BUA0_9TELE</name>
<evidence type="ECO:0000256" key="4">
    <source>
        <dbReference type="ARBA" id="ARBA00022729"/>
    </source>
</evidence>
<dbReference type="GO" id="GO:0031295">
    <property type="term" value="P:T cell costimulation"/>
    <property type="evidence" value="ECO:0007669"/>
    <property type="project" value="TreeGrafter"/>
</dbReference>
<evidence type="ECO:0000256" key="6">
    <source>
        <dbReference type="ARBA" id="ARBA00023136"/>
    </source>
</evidence>
<dbReference type="InterPro" id="IPR036179">
    <property type="entry name" value="Ig-like_dom_sf"/>
</dbReference>
<dbReference type="PROSITE" id="PS50835">
    <property type="entry name" value="IG_LIKE"/>
    <property type="match status" value="1"/>
</dbReference>
<evidence type="ECO:0000256" key="2">
    <source>
        <dbReference type="ARBA" id="ARBA00022475"/>
    </source>
</evidence>
<keyword evidence="10" id="KW-0393">Immunoglobulin domain</keyword>
<organism evidence="13 14">
    <name type="scientific">Menidia menidia</name>
    <name type="common">Atlantic silverside</name>
    <dbReference type="NCBI Taxonomy" id="238744"/>
    <lineage>
        <taxon>Eukaryota</taxon>
        <taxon>Metazoa</taxon>
        <taxon>Chordata</taxon>
        <taxon>Craniata</taxon>
        <taxon>Vertebrata</taxon>
        <taxon>Euteleostomi</taxon>
        <taxon>Actinopterygii</taxon>
        <taxon>Neopterygii</taxon>
        <taxon>Teleostei</taxon>
        <taxon>Neoteleostei</taxon>
        <taxon>Acanthomorphata</taxon>
        <taxon>Ovalentaria</taxon>
        <taxon>Atherinomorphae</taxon>
        <taxon>Atheriniformes</taxon>
        <taxon>Atherinopsidae</taxon>
        <taxon>Menidiinae</taxon>
        <taxon>Menidia</taxon>
    </lineage>
</organism>
<dbReference type="InterPro" id="IPR007110">
    <property type="entry name" value="Ig-like_dom"/>
</dbReference>
<protein>
    <submittedName>
        <fullName evidence="13">(Atlantic silverside) hypothetical protein</fullName>
    </submittedName>
</protein>
<evidence type="ECO:0000256" key="7">
    <source>
        <dbReference type="ARBA" id="ARBA00023157"/>
    </source>
</evidence>
<evidence type="ECO:0000313" key="13">
    <source>
        <dbReference type="EMBL" id="CAG5997504.1"/>
    </source>
</evidence>
<evidence type="ECO:0000256" key="10">
    <source>
        <dbReference type="ARBA" id="ARBA00023319"/>
    </source>
</evidence>
<dbReference type="PANTHER" id="PTHR25466">
    <property type="entry name" value="T-LYMPHOCYTE ACTIVATION ANTIGEN"/>
    <property type="match status" value="1"/>
</dbReference>
<dbReference type="GO" id="GO:0042102">
    <property type="term" value="P:positive regulation of T cell proliferation"/>
    <property type="evidence" value="ECO:0007669"/>
    <property type="project" value="TreeGrafter"/>
</dbReference>
<gene>
    <name evidence="13" type="ORF">MMEN_LOCUS18035</name>
</gene>
<dbReference type="PANTHER" id="PTHR25466:SF14">
    <property type="entry name" value="BUTYROPHILIN SUBFAMILY 2 MEMBER A2-LIKE-RELATED"/>
    <property type="match status" value="1"/>
</dbReference>
<feature type="transmembrane region" description="Helical" evidence="11">
    <location>
        <begin position="118"/>
        <end position="145"/>
    </location>
</feature>
<dbReference type="SUPFAM" id="SSF48726">
    <property type="entry name" value="Immunoglobulin"/>
    <property type="match status" value="3"/>
</dbReference>
<keyword evidence="7" id="KW-1015">Disulfide bond</keyword>
<evidence type="ECO:0000259" key="12">
    <source>
        <dbReference type="PROSITE" id="PS50835"/>
    </source>
</evidence>
<accession>A0A8S4BUA0</accession>
<keyword evidence="9" id="KW-0325">Glycoprotein</keyword>
<keyword evidence="6 11" id="KW-0472">Membrane</keyword>
<dbReference type="GO" id="GO:0009897">
    <property type="term" value="C:external side of plasma membrane"/>
    <property type="evidence" value="ECO:0007669"/>
    <property type="project" value="TreeGrafter"/>
</dbReference>
<feature type="domain" description="Ig-like" evidence="12">
    <location>
        <begin position="1"/>
        <end position="113"/>
    </location>
</feature>
<keyword evidence="14" id="KW-1185">Reference proteome</keyword>
<dbReference type="InterPro" id="IPR051713">
    <property type="entry name" value="T-cell_Activation_Regulation"/>
</dbReference>
<sequence length="491" mass="56040">MHGAVLSANKEAEVGATEGAESVLLPCRAAAGLPTGTTVEWTFSQPPRVVHVFPKLSQIQDDLYCSRTEMKEDLLSTGDLSLTLRQPTVRDSGSYVCTVHTGPDVLRQRVDLQVKAPFPVWIPVVSVLAVLVAVLVTGGLLYHYYFLGGEFLYKTVDSGVESVRLPSRALFHQRKATKVLWRDNDGWKVRVSENGSDRPAEQDAPYRNRTQMKKNFDLILKHPTDKDMDFYTCSVYNKDGKVLMKRQVVLKVRVPQVEVDYVELFHIPCKASVQLPRDAKVEWRDDRNTVIHVYQNGCDRPDQQHQFYRNRTRMEEDPLGTGDLSLTVSEPKYSDTVTCSVYSREGDVLMRKQVDLRVRANHVEVEEGAESVVLPFKTTSDLPEDTMILWEWVKPEFTRVHKYQKGSNQTDQQDQVYRDRTRMDEDPLRTGDLSLTLVQPTVGDSGEYRCWMESSRVWRKITVHLRVTGRDLVQHPAEDIDPTPLMAEESV</sequence>
<dbReference type="InterPro" id="IPR013783">
    <property type="entry name" value="Ig-like_fold"/>
</dbReference>
<dbReference type="Proteomes" id="UP000677803">
    <property type="component" value="Unassembled WGS sequence"/>
</dbReference>
<evidence type="ECO:0000313" key="14">
    <source>
        <dbReference type="Proteomes" id="UP000677803"/>
    </source>
</evidence>
<evidence type="ECO:0000256" key="9">
    <source>
        <dbReference type="ARBA" id="ARBA00023180"/>
    </source>
</evidence>
<keyword evidence="3 11" id="KW-0812">Transmembrane</keyword>
<dbReference type="GO" id="GO:0042130">
    <property type="term" value="P:negative regulation of T cell proliferation"/>
    <property type="evidence" value="ECO:0007669"/>
    <property type="project" value="TreeGrafter"/>
</dbReference>
<keyword evidence="4" id="KW-0732">Signal</keyword>
<dbReference type="Gene3D" id="2.60.40.10">
    <property type="entry name" value="Immunoglobulins"/>
    <property type="match status" value="4"/>
</dbReference>
<keyword evidence="5 11" id="KW-1133">Transmembrane helix</keyword>
<keyword evidence="8" id="KW-0675">Receptor</keyword>
<dbReference type="SMART" id="SM00409">
    <property type="entry name" value="IG"/>
    <property type="match status" value="4"/>
</dbReference>
<evidence type="ECO:0000256" key="5">
    <source>
        <dbReference type="ARBA" id="ARBA00022989"/>
    </source>
</evidence>
<evidence type="ECO:0000256" key="3">
    <source>
        <dbReference type="ARBA" id="ARBA00022692"/>
    </source>
</evidence>
<dbReference type="OrthoDB" id="9049620at2759"/>
<reference evidence="13" key="1">
    <citation type="submission" date="2021-05" db="EMBL/GenBank/DDBJ databases">
        <authorList>
            <person name="Tigano A."/>
        </authorList>
    </citation>
    <scope>NUCLEOTIDE SEQUENCE</scope>
</reference>
<evidence type="ECO:0000256" key="11">
    <source>
        <dbReference type="SAM" id="Phobius"/>
    </source>
</evidence>
<evidence type="ECO:0000256" key="1">
    <source>
        <dbReference type="ARBA" id="ARBA00004251"/>
    </source>
</evidence>
<comment type="caution">
    <text evidence="13">The sequence shown here is derived from an EMBL/GenBank/DDBJ whole genome shotgun (WGS) entry which is preliminary data.</text>
</comment>
<dbReference type="EMBL" id="CAJRST010037334">
    <property type="protein sequence ID" value="CAG5997504.1"/>
    <property type="molecule type" value="Genomic_DNA"/>
</dbReference>
<evidence type="ECO:0000256" key="8">
    <source>
        <dbReference type="ARBA" id="ARBA00023170"/>
    </source>
</evidence>
<proteinExistence type="predicted"/>
<keyword evidence="2" id="KW-1003">Cell membrane</keyword>